<proteinExistence type="predicted"/>
<sequence length="71" mass="8212">MGKQLSIDIADSLMCFRVLLSFMILGQITLEDISGYIKGYQCYSSKLDWNKLRPVILRRIERGLKTTQSRV</sequence>
<dbReference type="AlphaFoldDB" id="A0AAD4X5G7"/>
<accession>A0AAD4X5G7</accession>
<keyword evidence="2" id="KW-1185">Reference proteome</keyword>
<comment type="caution">
    <text evidence="1">The sequence shown here is derived from an EMBL/GenBank/DDBJ whole genome shotgun (WGS) entry which is preliminary data.</text>
</comment>
<evidence type="ECO:0000313" key="1">
    <source>
        <dbReference type="EMBL" id="KAI3849873.1"/>
    </source>
</evidence>
<reference evidence="1" key="1">
    <citation type="submission" date="2022-04" db="EMBL/GenBank/DDBJ databases">
        <title>A functionally conserved STORR gene fusion in Papaver species that diverged 16.8 million years ago.</title>
        <authorList>
            <person name="Catania T."/>
        </authorList>
    </citation>
    <scope>NUCLEOTIDE SEQUENCE</scope>
    <source>
        <strain evidence="1">S-188037</strain>
    </source>
</reference>
<name>A0AAD4X5G7_9MAGN</name>
<dbReference type="Proteomes" id="UP001202328">
    <property type="component" value="Unassembled WGS sequence"/>
</dbReference>
<gene>
    <name evidence="1" type="ORF">MKW98_026787</name>
</gene>
<organism evidence="1 2">
    <name type="scientific">Papaver atlanticum</name>
    <dbReference type="NCBI Taxonomy" id="357466"/>
    <lineage>
        <taxon>Eukaryota</taxon>
        <taxon>Viridiplantae</taxon>
        <taxon>Streptophyta</taxon>
        <taxon>Embryophyta</taxon>
        <taxon>Tracheophyta</taxon>
        <taxon>Spermatophyta</taxon>
        <taxon>Magnoliopsida</taxon>
        <taxon>Ranunculales</taxon>
        <taxon>Papaveraceae</taxon>
        <taxon>Papaveroideae</taxon>
        <taxon>Papaver</taxon>
    </lineage>
</organism>
<evidence type="ECO:0000313" key="2">
    <source>
        <dbReference type="Proteomes" id="UP001202328"/>
    </source>
</evidence>
<protein>
    <submittedName>
        <fullName evidence="1">Uncharacterized protein</fullName>
    </submittedName>
</protein>
<dbReference type="EMBL" id="JAJJMB010016078">
    <property type="protein sequence ID" value="KAI3849873.1"/>
    <property type="molecule type" value="Genomic_DNA"/>
</dbReference>